<dbReference type="GO" id="GO:0003866">
    <property type="term" value="F:3-phosphoshikimate 1-carboxyvinyltransferase activity"/>
    <property type="evidence" value="ECO:0007669"/>
    <property type="project" value="UniProtKB-UniRule"/>
</dbReference>
<comment type="caution">
    <text evidence="7">Lacks conserved residue(s) required for the propagation of feature annotation.</text>
</comment>
<keyword evidence="3 7" id="KW-0028">Amino-acid biosynthesis</keyword>
<sequence>MEVSVRRSELGGRARAPPSKSFTHRGLLCAALADGRSRVLSPLASDDTEATAWVLERLGAEVTQKPGVWEVEGGALHEPGENLHCRESGTTLRMAMALCTLVDGSCTLTGAASLSRRPVGSLVDGLNQLGACCVSDGGFPPVLVRGEGSLRGGAAEMPGDVSSQFVSAILLVAPLTEEGVALGLTTPLESRPYVMMTMEAQRAFGVDVGAAPDMDEFTVDRQRYEQADYRVEGDWSSASYLLAAGALAGSVELVGLKAGSSQADAAMVEALRVMGADVSQRGGSVAVERSGLKGIAFDVADCPDLFPILSALCATAEGESVIRGIRRLRLKESDRVAAVAEGLARMGVKVVEEENRFIIHGSAPRGGVIDPHGDHRIAMAFGVLGLAAEGETTIMDADCVSKSFPGFWDALEGLGAELRRSGDG</sequence>
<feature type="region of interest" description="Disordered" evidence="8">
    <location>
        <begin position="1"/>
        <end position="21"/>
    </location>
</feature>
<feature type="binding site" evidence="7">
    <location>
        <position position="20"/>
    </location>
    <ligand>
        <name>phosphoenolpyruvate</name>
        <dbReference type="ChEBI" id="CHEBI:58702"/>
    </ligand>
</feature>
<dbReference type="InterPro" id="IPR001986">
    <property type="entry name" value="Enolpyruvate_Tfrase_dom"/>
</dbReference>
<dbReference type="EMBL" id="LFWZ01000006">
    <property type="protein sequence ID" value="KON31375.1"/>
    <property type="molecule type" value="Genomic_DNA"/>
</dbReference>
<gene>
    <name evidence="7" type="primary">aroA</name>
    <name evidence="10" type="ORF">AC482_01030</name>
</gene>
<evidence type="ECO:0000256" key="4">
    <source>
        <dbReference type="ARBA" id="ARBA00022679"/>
    </source>
</evidence>
<feature type="binding site" evidence="7">
    <location>
        <position position="402"/>
    </location>
    <ligand>
        <name>phosphoenolpyruvate</name>
        <dbReference type="ChEBI" id="CHEBI:58702"/>
    </ligand>
</feature>
<dbReference type="InterPro" id="IPR023193">
    <property type="entry name" value="EPSP_synthase_CS"/>
</dbReference>
<feature type="binding site" evidence="7">
    <location>
        <position position="304"/>
    </location>
    <ligand>
        <name>3-phosphoshikimate</name>
        <dbReference type="ChEBI" id="CHEBI:145989"/>
    </ligand>
</feature>
<dbReference type="AlphaFoldDB" id="A0A0M0BSM4"/>
<keyword evidence="7" id="KW-0963">Cytoplasm</keyword>
<comment type="function">
    <text evidence="7">Catalyzes the transfer of the enolpyruvyl moiety of phosphoenolpyruvate (PEP) to the 5-hydroxyl of shikimate-3-phosphate (S3P) to produce enolpyruvyl shikimate-3-phosphate and inorganic phosphate.</text>
</comment>
<feature type="binding site" evidence="7">
    <location>
        <position position="164"/>
    </location>
    <ligand>
        <name>phosphoenolpyruvate</name>
        <dbReference type="ChEBI" id="CHEBI:58702"/>
    </ligand>
</feature>
<dbReference type="HAMAP" id="MF_00210">
    <property type="entry name" value="EPSP_synth"/>
    <property type="match status" value="1"/>
</dbReference>
<dbReference type="InterPro" id="IPR013792">
    <property type="entry name" value="RNA3'P_cycl/enolpyr_Trfase_a/b"/>
</dbReference>
<feature type="binding site" evidence="7">
    <location>
        <position position="89"/>
    </location>
    <ligand>
        <name>phosphoenolpyruvate</name>
        <dbReference type="ChEBI" id="CHEBI:58702"/>
    </ligand>
</feature>
<dbReference type="InterPro" id="IPR006264">
    <property type="entry name" value="EPSP_synthase"/>
</dbReference>
<feature type="domain" description="Enolpyruvate transferase" evidence="9">
    <location>
        <begin position="8"/>
        <end position="411"/>
    </location>
</feature>
<evidence type="ECO:0000256" key="6">
    <source>
        <dbReference type="ARBA" id="ARBA00044633"/>
    </source>
</evidence>
<proteinExistence type="inferred from homology"/>
<comment type="similarity">
    <text evidence="2 7">Belongs to the EPSP synthase family.</text>
</comment>
<feature type="active site" description="Proton acceptor" evidence="7">
    <location>
        <position position="304"/>
    </location>
</feature>
<feature type="binding site" evidence="7">
    <location>
        <position position="21"/>
    </location>
    <ligand>
        <name>3-phosphoshikimate</name>
        <dbReference type="ChEBI" id="CHEBI:145989"/>
    </ligand>
</feature>
<dbReference type="PANTHER" id="PTHR21090">
    <property type="entry name" value="AROM/DEHYDROQUINATE SYNTHASE"/>
    <property type="match status" value="1"/>
</dbReference>
<comment type="catalytic activity">
    <reaction evidence="6">
        <text>3-phosphoshikimate + phosphoenolpyruvate = 5-O-(1-carboxyvinyl)-3-phosphoshikimate + phosphate</text>
        <dbReference type="Rhea" id="RHEA:21256"/>
        <dbReference type="ChEBI" id="CHEBI:43474"/>
        <dbReference type="ChEBI" id="CHEBI:57701"/>
        <dbReference type="ChEBI" id="CHEBI:58702"/>
        <dbReference type="ChEBI" id="CHEBI:145989"/>
        <dbReference type="EC" id="2.5.1.19"/>
    </reaction>
    <physiologicalReaction direction="left-to-right" evidence="6">
        <dbReference type="Rhea" id="RHEA:21257"/>
    </physiologicalReaction>
</comment>
<comment type="subunit">
    <text evidence="7">Monomer.</text>
</comment>
<dbReference type="EC" id="2.5.1.19" evidence="7"/>
<reference evidence="10 11" key="1">
    <citation type="submission" date="2015-06" db="EMBL/GenBank/DDBJ databases">
        <title>New insights into the roles of widespread benthic archaea in carbon and nitrogen cycling.</title>
        <authorList>
            <person name="Lazar C.S."/>
            <person name="Baker B.J."/>
            <person name="Seitz K.W."/>
            <person name="Hyde A.S."/>
            <person name="Dick G.J."/>
            <person name="Hinrichs K.-U."/>
            <person name="Teske A.P."/>
        </authorList>
    </citation>
    <scope>NUCLEOTIDE SEQUENCE [LARGE SCALE GENOMIC DNA]</scope>
    <source>
        <strain evidence="10">DG-45</strain>
    </source>
</reference>
<feature type="binding site" evidence="7">
    <location>
        <position position="163"/>
    </location>
    <ligand>
        <name>3-phosphoshikimate</name>
        <dbReference type="ChEBI" id="CHEBI:145989"/>
    </ligand>
</feature>
<feature type="binding site" evidence="7">
    <location>
        <position position="190"/>
    </location>
    <ligand>
        <name>3-phosphoshikimate</name>
        <dbReference type="ChEBI" id="CHEBI:145989"/>
    </ligand>
</feature>
<dbReference type="PIRSF" id="PIRSF000505">
    <property type="entry name" value="EPSPS"/>
    <property type="match status" value="1"/>
</dbReference>
<dbReference type="GO" id="GO:0005737">
    <property type="term" value="C:cytoplasm"/>
    <property type="evidence" value="ECO:0007669"/>
    <property type="project" value="UniProtKB-SubCell"/>
</dbReference>
<organism evidence="10 11">
    <name type="scientific">miscellaneous Crenarchaeota group-15 archaeon DG-45</name>
    <dbReference type="NCBI Taxonomy" id="1685127"/>
    <lineage>
        <taxon>Archaea</taxon>
        <taxon>Candidatus Bathyarchaeota</taxon>
        <taxon>MCG-15</taxon>
    </lineage>
</organism>
<feature type="compositionally biased region" description="Basic and acidic residues" evidence="8">
    <location>
        <begin position="1"/>
        <end position="12"/>
    </location>
</feature>
<feature type="binding site" evidence="7">
    <location>
        <position position="376"/>
    </location>
    <ligand>
        <name>phosphoenolpyruvate</name>
        <dbReference type="ChEBI" id="CHEBI:58702"/>
    </ligand>
</feature>
<feature type="binding site" evidence="7">
    <location>
        <position position="25"/>
    </location>
    <ligand>
        <name>3-phosphoshikimate</name>
        <dbReference type="ChEBI" id="CHEBI:145989"/>
    </ligand>
</feature>
<evidence type="ECO:0000256" key="7">
    <source>
        <dbReference type="HAMAP-Rule" id="MF_00210"/>
    </source>
</evidence>
<evidence type="ECO:0000256" key="8">
    <source>
        <dbReference type="SAM" id="MobiDB-lite"/>
    </source>
</evidence>
<dbReference type="GO" id="GO:0009073">
    <property type="term" value="P:aromatic amino acid family biosynthetic process"/>
    <property type="evidence" value="ECO:0007669"/>
    <property type="project" value="UniProtKB-KW"/>
</dbReference>
<dbReference type="NCBIfam" id="TIGR01356">
    <property type="entry name" value="aroA"/>
    <property type="match status" value="1"/>
</dbReference>
<dbReference type="UniPathway" id="UPA00053">
    <property type="reaction ID" value="UER00089"/>
</dbReference>
<name>A0A0M0BSM4_9ARCH</name>
<dbReference type="PANTHER" id="PTHR21090:SF5">
    <property type="entry name" value="PENTAFUNCTIONAL AROM POLYPEPTIDE"/>
    <property type="match status" value="1"/>
</dbReference>
<dbReference type="GO" id="GO:0009423">
    <property type="term" value="P:chorismate biosynthetic process"/>
    <property type="evidence" value="ECO:0007669"/>
    <property type="project" value="UniProtKB-UniRule"/>
</dbReference>
<keyword evidence="4 7" id="KW-0808">Transferase</keyword>
<feature type="binding site" evidence="7">
    <location>
        <position position="164"/>
    </location>
    <ligand>
        <name>3-phosphoshikimate</name>
        <dbReference type="ChEBI" id="CHEBI:145989"/>
    </ligand>
</feature>
<dbReference type="GO" id="GO:0008652">
    <property type="term" value="P:amino acid biosynthetic process"/>
    <property type="evidence" value="ECO:0007669"/>
    <property type="project" value="UniProtKB-KW"/>
</dbReference>
<feature type="binding site" evidence="7">
    <location>
        <position position="331"/>
    </location>
    <ligand>
        <name>3-phosphoshikimate</name>
        <dbReference type="ChEBI" id="CHEBI:145989"/>
    </ligand>
</feature>
<evidence type="ECO:0000256" key="2">
    <source>
        <dbReference type="ARBA" id="ARBA00009948"/>
    </source>
</evidence>
<feature type="binding site" evidence="7">
    <location>
        <position position="335"/>
    </location>
    <ligand>
        <name>phosphoenolpyruvate</name>
        <dbReference type="ChEBI" id="CHEBI:58702"/>
    </ligand>
</feature>
<evidence type="ECO:0000256" key="1">
    <source>
        <dbReference type="ARBA" id="ARBA00004811"/>
    </source>
</evidence>
<dbReference type="InterPro" id="IPR036968">
    <property type="entry name" value="Enolpyruvate_Tfrase_sf"/>
</dbReference>
<evidence type="ECO:0000313" key="10">
    <source>
        <dbReference type="EMBL" id="KON31375.1"/>
    </source>
</evidence>
<dbReference type="Proteomes" id="UP000037210">
    <property type="component" value="Unassembled WGS sequence"/>
</dbReference>
<evidence type="ECO:0000259" key="9">
    <source>
        <dbReference type="Pfam" id="PF00275"/>
    </source>
</evidence>
<dbReference type="CDD" id="cd01556">
    <property type="entry name" value="EPSP_synthase"/>
    <property type="match status" value="1"/>
</dbReference>
<feature type="binding site" evidence="7">
    <location>
        <position position="117"/>
    </location>
    <ligand>
        <name>phosphoenolpyruvate</name>
        <dbReference type="ChEBI" id="CHEBI:58702"/>
    </ligand>
</feature>
<feature type="binding site" evidence="7">
    <location>
        <position position="20"/>
    </location>
    <ligand>
        <name>3-phosphoshikimate</name>
        <dbReference type="ChEBI" id="CHEBI:145989"/>
    </ligand>
</feature>
<dbReference type="Pfam" id="PF00275">
    <property type="entry name" value="EPSP_synthase"/>
    <property type="match status" value="1"/>
</dbReference>
<comment type="pathway">
    <text evidence="1">Metabolic intermediate biosynthesis; chorismate biosynthesis; chorismate from D-erythrose 4-phosphate and phosphoenolpyruvate: step 6/7.</text>
</comment>
<dbReference type="Gene3D" id="3.65.10.10">
    <property type="entry name" value="Enolpyruvate transferase domain"/>
    <property type="match status" value="2"/>
</dbReference>
<keyword evidence="5 7" id="KW-0057">Aromatic amino acid biosynthesis</keyword>
<comment type="subcellular location">
    <subcellularLocation>
        <location evidence="7">Cytoplasm</location>
    </subcellularLocation>
</comment>
<feature type="binding site" evidence="7">
    <location>
        <position position="162"/>
    </location>
    <ligand>
        <name>3-phosphoshikimate</name>
        <dbReference type="ChEBI" id="CHEBI:145989"/>
    </ligand>
</feature>
<comment type="caution">
    <text evidence="10">The sequence shown here is derived from an EMBL/GenBank/DDBJ whole genome shotgun (WGS) entry which is preliminary data.</text>
</comment>
<evidence type="ECO:0000256" key="5">
    <source>
        <dbReference type="ARBA" id="ARBA00023141"/>
    </source>
</evidence>
<evidence type="ECO:0000313" key="11">
    <source>
        <dbReference type="Proteomes" id="UP000037210"/>
    </source>
</evidence>
<accession>A0A0M0BSM4</accession>
<evidence type="ECO:0000256" key="3">
    <source>
        <dbReference type="ARBA" id="ARBA00022605"/>
    </source>
</evidence>
<protein>
    <recommendedName>
        <fullName evidence="7">3-phosphoshikimate 1-carboxyvinyltransferase</fullName>
        <ecNumber evidence="7">2.5.1.19</ecNumber>
    </recommendedName>
    <alternativeName>
        <fullName evidence="7">5-enolpyruvylshikimate-3-phosphate synthase</fullName>
        <shortName evidence="7">EPSP synthase</shortName>
        <shortName evidence="7">EPSPS</shortName>
    </alternativeName>
</protein>
<dbReference type="PROSITE" id="PS00885">
    <property type="entry name" value="EPSP_SYNTHASE_2"/>
    <property type="match status" value="1"/>
</dbReference>
<dbReference type="SUPFAM" id="SSF55205">
    <property type="entry name" value="EPT/RTPC-like"/>
    <property type="match status" value="1"/>
</dbReference>
<dbReference type="PATRIC" id="fig|1685127.3.peg.192"/>